<dbReference type="Proteomes" id="UP000251960">
    <property type="component" value="Chromosome 6"/>
</dbReference>
<sequence length="57" mass="6611">MLYCFVCYLFKDNNKFSGGDAFVNEGLEIGMLKLDCLSMLVLLIVLIVKLRRNIIYF</sequence>
<feature type="transmembrane region" description="Helical" evidence="1">
    <location>
        <begin position="29"/>
        <end position="48"/>
    </location>
</feature>
<dbReference type="AlphaFoldDB" id="A0A3L6E833"/>
<evidence type="ECO:0000313" key="3">
    <source>
        <dbReference type="Proteomes" id="UP000251960"/>
    </source>
</evidence>
<accession>A0A3L6E833</accession>
<reference evidence="2 3" key="1">
    <citation type="journal article" date="2018" name="Nat. Genet.">
        <title>Extensive intraspecific gene order and gene structural variations between Mo17 and other maize genomes.</title>
        <authorList>
            <person name="Sun S."/>
            <person name="Zhou Y."/>
            <person name="Chen J."/>
            <person name="Shi J."/>
            <person name="Zhao H."/>
            <person name="Zhao H."/>
            <person name="Song W."/>
            <person name="Zhang M."/>
            <person name="Cui Y."/>
            <person name="Dong X."/>
            <person name="Liu H."/>
            <person name="Ma X."/>
            <person name="Jiao Y."/>
            <person name="Wang B."/>
            <person name="Wei X."/>
            <person name="Stein J.C."/>
            <person name="Glaubitz J.C."/>
            <person name="Lu F."/>
            <person name="Yu G."/>
            <person name="Liang C."/>
            <person name="Fengler K."/>
            <person name="Li B."/>
            <person name="Rafalski A."/>
            <person name="Schnable P.S."/>
            <person name="Ware D.H."/>
            <person name="Buckler E.S."/>
            <person name="Lai J."/>
        </authorList>
    </citation>
    <scope>NUCLEOTIDE SEQUENCE [LARGE SCALE GENOMIC DNA]</scope>
    <source>
        <strain evidence="3">cv. Missouri 17</strain>
        <tissue evidence="2">Seedling</tissue>
    </source>
</reference>
<name>A0A3L6E833_MAIZE</name>
<protein>
    <submittedName>
        <fullName evidence="2">Uncharacterized protein</fullName>
    </submittedName>
</protein>
<gene>
    <name evidence="2" type="ORF">Zm00014a_023832</name>
</gene>
<proteinExistence type="predicted"/>
<organism evidence="2 3">
    <name type="scientific">Zea mays</name>
    <name type="common">Maize</name>
    <dbReference type="NCBI Taxonomy" id="4577"/>
    <lineage>
        <taxon>Eukaryota</taxon>
        <taxon>Viridiplantae</taxon>
        <taxon>Streptophyta</taxon>
        <taxon>Embryophyta</taxon>
        <taxon>Tracheophyta</taxon>
        <taxon>Spermatophyta</taxon>
        <taxon>Magnoliopsida</taxon>
        <taxon>Liliopsida</taxon>
        <taxon>Poales</taxon>
        <taxon>Poaceae</taxon>
        <taxon>PACMAD clade</taxon>
        <taxon>Panicoideae</taxon>
        <taxon>Andropogonodae</taxon>
        <taxon>Andropogoneae</taxon>
        <taxon>Tripsacinae</taxon>
        <taxon>Zea</taxon>
    </lineage>
</organism>
<dbReference type="EMBL" id="NCVQ01000007">
    <property type="protein sequence ID" value="PWZ16071.1"/>
    <property type="molecule type" value="Genomic_DNA"/>
</dbReference>
<evidence type="ECO:0000256" key="1">
    <source>
        <dbReference type="SAM" id="Phobius"/>
    </source>
</evidence>
<keyword evidence="1" id="KW-1133">Transmembrane helix</keyword>
<evidence type="ECO:0000313" key="2">
    <source>
        <dbReference type="EMBL" id="PWZ16071.1"/>
    </source>
</evidence>
<keyword evidence="1" id="KW-0472">Membrane</keyword>
<comment type="caution">
    <text evidence="2">The sequence shown here is derived from an EMBL/GenBank/DDBJ whole genome shotgun (WGS) entry which is preliminary data.</text>
</comment>
<keyword evidence="1" id="KW-0812">Transmembrane</keyword>